<dbReference type="AlphaFoldDB" id="A0A7C9F685"/>
<sequence>MKFYVDTSVWGGHEDEEFEEWTKPFFEQARQGRFSIVLTDLTLRELMPAPDRVRQLTNTIPDPFLELVSLTEEAEILAGHYINEGVLTPKFESDAQHIAMATILKVDSLISWNFKHMVNFFRIKQYNSINLKFGYQIIDIRTPKEIVYGNGDQKEI</sequence>
<dbReference type="SUPFAM" id="SSF88723">
    <property type="entry name" value="PIN domain-like"/>
    <property type="match status" value="1"/>
</dbReference>
<dbReference type="RefSeq" id="WP_152759890.1">
    <property type="nucleotide sequence ID" value="NZ_WHLY01000002.1"/>
</dbReference>
<proteinExistence type="predicted"/>
<comment type="caution">
    <text evidence="1">The sequence shown here is derived from an EMBL/GenBank/DDBJ whole genome shotgun (WGS) entry which is preliminary data.</text>
</comment>
<evidence type="ECO:0000313" key="1">
    <source>
        <dbReference type="EMBL" id="MPR34026.1"/>
    </source>
</evidence>
<name>A0A7C9F685_9BACT</name>
<accession>A0A7C9F685</accession>
<reference evidence="1 2" key="1">
    <citation type="submission" date="2019-10" db="EMBL/GenBank/DDBJ databases">
        <title>Draft Genome Sequence of Cytophagaceae sp. SJW1-29.</title>
        <authorList>
            <person name="Choi A."/>
        </authorList>
    </citation>
    <scope>NUCLEOTIDE SEQUENCE [LARGE SCALE GENOMIC DNA]</scope>
    <source>
        <strain evidence="1 2">SJW1-29</strain>
    </source>
</reference>
<protein>
    <submittedName>
        <fullName evidence="1">PIN domain protein</fullName>
    </submittedName>
</protein>
<dbReference type="InterPro" id="IPR029060">
    <property type="entry name" value="PIN-like_dom_sf"/>
</dbReference>
<gene>
    <name evidence="1" type="ORF">GBK04_11770</name>
</gene>
<organism evidence="1 2">
    <name type="scientific">Salmonirosea aquatica</name>
    <dbReference type="NCBI Taxonomy" id="2654236"/>
    <lineage>
        <taxon>Bacteria</taxon>
        <taxon>Pseudomonadati</taxon>
        <taxon>Bacteroidota</taxon>
        <taxon>Cytophagia</taxon>
        <taxon>Cytophagales</taxon>
        <taxon>Spirosomataceae</taxon>
        <taxon>Salmonirosea</taxon>
    </lineage>
</organism>
<dbReference type="Proteomes" id="UP000479293">
    <property type="component" value="Unassembled WGS sequence"/>
</dbReference>
<evidence type="ECO:0000313" key="2">
    <source>
        <dbReference type="Proteomes" id="UP000479293"/>
    </source>
</evidence>
<dbReference type="EMBL" id="WHLY01000002">
    <property type="protein sequence ID" value="MPR34026.1"/>
    <property type="molecule type" value="Genomic_DNA"/>
</dbReference>
<keyword evidence="2" id="KW-1185">Reference proteome</keyword>